<reference evidence="2 4" key="1">
    <citation type="submission" date="2015-07" db="EMBL/GenBank/DDBJ databases">
        <title>Genome of Polaribacter dokdonenesis DSW-5, isolated from seawater off Dokdo in Korea.</title>
        <authorList>
            <person name="Yoon K."/>
            <person name="Song J.Y."/>
            <person name="Kim J.F."/>
        </authorList>
    </citation>
    <scope>NUCLEOTIDE SEQUENCE [LARGE SCALE GENOMIC DNA]</scope>
    <source>
        <strain evidence="2 4">DSW-5</strain>
    </source>
</reference>
<dbReference type="Proteomes" id="UP000037716">
    <property type="component" value="Unassembled WGS sequence"/>
</dbReference>
<name>A0A0N0CGC4_9FLAO</name>
<dbReference type="EMBL" id="FNUE01000002">
    <property type="protein sequence ID" value="SEE57477.1"/>
    <property type="molecule type" value="Genomic_DNA"/>
</dbReference>
<reference evidence="3 5" key="2">
    <citation type="submission" date="2016-10" db="EMBL/GenBank/DDBJ databases">
        <authorList>
            <person name="Varghese N."/>
            <person name="Submissions S."/>
        </authorList>
    </citation>
    <scope>NUCLEOTIDE SEQUENCE [LARGE SCALE GENOMIC DNA]</scope>
    <source>
        <strain evidence="3 5">DSW-5</strain>
    </source>
</reference>
<dbReference type="InterPro" id="IPR052044">
    <property type="entry name" value="PKS_Associated_Protein"/>
</dbReference>
<sequence>MNIKKQLETIKDYYSPKIIGEVNDVFIKLVKIQGNKVPWHHHKNEDELFLIIKGELLFEIENQEAFTMKEGDLFIVKKGINHKVSSKKECHLMLIENKSALHTGNVINEITKPIKNQMK</sequence>
<dbReference type="EMBL" id="LGBR01000001">
    <property type="protein sequence ID" value="KOY53127.1"/>
    <property type="molecule type" value="Genomic_DNA"/>
</dbReference>
<comment type="caution">
    <text evidence="2">The sequence shown here is derived from an EMBL/GenBank/DDBJ whole genome shotgun (WGS) entry which is preliminary data.</text>
</comment>
<dbReference type="Gene3D" id="2.60.120.10">
    <property type="entry name" value="Jelly Rolls"/>
    <property type="match status" value="1"/>
</dbReference>
<dbReference type="Pfam" id="PF07883">
    <property type="entry name" value="Cupin_2"/>
    <property type="match status" value="1"/>
</dbReference>
<feature type="domain" description="Cupin type-2" evidence="1">
    <location>
        <begin position="34"/>
        <end position="94"/>
    </location>
</feature>
<dbReference type="GO" id="GO:0016853">
    <property type="term" value="F:isomerase activity"/>
    <property type="evidence" value="ECO:0007669"/>
    <property type="project" value="UniProtKB-KW"/>
</dbReference>
<evidence type="ECO:0000313" key="5">
    <source>
        <dbReference type="Proteomes" id="UP000183071"/>
    </source>
</evidence>
<dbReference type="PANTHER" id="PTHR36114:SF1">
    <property type="entry name" value="16.7 KDA PROTEIN IN WHIE LOCUS"/>
    <property type="match status" value="1"/>
</dbReference>
<accession>A0A0N0CGC4</accession>
<dbReference type="RefSeq" id="WP_053975165.1">
    <property type="nucleotide sequence ID" value="NZ_FNUE01000002.1"/>
</dbReference>
<dbReference type="AlphaFoldDB" id="A0A0N0CGC4"/>
<dbReference type="PANTHER" id="PTHR36114">
    <property type="entry name" value="16.7 KDA PROTEIN IN WHIE LOCUS"/>
    <property type="match status" value="1"/>
</dbReference>
<dbReference type="STRING" id="1300348.I602_2687"/>
<organism evidence="2 4">
    <name type="scientific">Polaribacter dokdonensis DSW-5</name>
    <dbReference type="NCBI Taxonomy" id="1300348"/>
    <lineage>
        <taxon>Bacteria</taxon>
        <taxon>Pseudomonadati</taxon>
        <taxon>Bacteroidota</taxon>
        <taxon>Flavobacteriia</taxon>
        <taxon>Flavobacteriales</taxon>
        <taxon>Flavobacteriaceae</taxon>
    </lineage>
</organism>
<dbReference type="PATRIC" id="fig|1300348.6.peg.2689"/>
<dbReference type="Proteomes" id="UP000183071">
    <property type="component" value="Unassembled WGS sequence"/>
</dbReference>
<dbReference type="SUPFAM" id="SSF51182">
    <property type="entry name" value="RmlC-like cupins"/>
    <property type="match status" value="1"/>
</dbReference>
<keyword evidence="5" id="KW-1185">Reference proteome</keyword>
<dbReference type="CDD" id="cd02226">
    <property type="entry name" value="cupin_YdbB-like"/>
    <property type="match status" value="1"/>
</dbReference>
<gene>
    <name evidence="2" type="ORF">I602_2687</name>
    <name evidence="3" type="ORF">SAMN05444353_2463</name>
</gene>
<evidence type="ECO:0000313" key="4">
    <source>
        <dbReference type="Proteomes" id="UP000037716"/>
    </source>
</evidence>
<protein>
    <submittedName>
        <fullName evidence="2">Cupin domain protein</fullName>
    </submittedName>
    <submittedName>
        <fullName evidence="3">Mannose-6-phosphate isomerase, cupin superfamily</fullName>
    </submittedName>
</protein>
<evidence type="ECO:0000313" key="2">
    <source>
        <dbReference type="EMBL" id="KOY53127.1"/>
    </source>
</evidence>
<dbReference type="InterPro" id="IPR014710">
    <property type="entry name" value="RmlC-like_jellyroll"/>
</dbReference>
<dbReference type="InterPro" id="IPR013096">
    <property type="entry name" value="Cupin_2"/>
</dbReference>
<evidence type="ECO:0000313" key="3">
    <source>
        <dbReference type="EMBL" id="SEE57477.1"/>
    </source>
</evidence>
<dbReference type="InterPro" id="IPR011051">
    <property type="entry name" value="RmlC_Cupin_sf"/>
</dbReference>
<proteinExistence type="predicted"/>
<keyword evidence="3" id="KW-0413">Isomerase</keyword>
<evidence type="ECO:0000259" key="1">
    <source>
        <dbReference type="Pfam" id="PF07883"/>
    </source>
</evidence>
<dbReference type="OrthoDB" id="9794183at2"/>